<dbReference type="PANTHER" id="PTHR40072:SF1">
    <property type="entry name" value="MOLYBDOPTERIN-GUANINE DINUCLEOTIDE BIOSYNTHESIS ADAPTER PROTEIN"/>
    <property type="match status" value="1"/>
</dbReference>
<dbReference type="AlphaFoldDB" id="A0A343TJ43"/>
<dbReference type="Gene3D" id="3.40.50.300">
    <property type="entry name" value="P-loop containing nucleotide triphosphate hydrolases"/>
    <property type="match status" value="1"/>
</dbReference>
<dbReference type="KEGG" id="hdf:AArcSl_1486"/>
<dbReference type="GeneID" id="37877839"/>
<dbReference type="PANTHER" id="PTHR40072">
    <property type="entry name" value="MOLYBDOPTERIN-GUANINE DINUCLEOTIDE BIOSYNTHESIS ADAPTER PROTEIN-RELATED"/>
    <property type="match status" value="1"/>
</dbReference>
<reference evidence="3" key="1">
    <citation type="submission" date="2017-11" db="EMBL/GenBank/DDBJ databases">
        <title>Phenotypic and genomic properties of facultatively anaerobic sulfur-reducing natronoarchaea from hypersaline soda lakes.</title>
        <authorList>
            <person name="Sorokin D.Y."/>
            <person name="Kublanov I.V."/>
            <person name="Roman P."/>
            <person name="Sinninghe Damste J.S."/>
            <person name="Golyshin P.N."/>
            <person name="Rojo D."/>
            <person name="Ciordia S."/>
            <person name="Mena M.D.C."/>
            <person name="Ferrer M."/>
            <person name="Messina E."/>
            <person name="Smedile F."/>
            <person name="La Spada G."/>
            <person name="La Cono V."/>
            <person name="Yakimov M.M."/>
        </authorList>
    </citation>
    <scope>NUCLEOTIDE SEQUENCE [LARGE SCALE GENOMIC DNA]</scope>
    <source>
        <strain evidence="3">AArc-Sl</strain>
    </source>
</reference>
<proteinExistence type="predicted"/>
<evidence type="ECO:0000313" key="2">
    <source>
        <dbReference type="EMBL" id="AUX09115.1"/>
    </source>
</evidence>
<dbReference type="SUPFAM" id="SSF52540">
    <property type="entry name" value="P-loop containing nucleoside triphosphate hydrolases"/>
    <property type="match status" value="1"/>
</dbReference>
<dbReference type="InterPro" id="IPR027417">
    <property type="entry name" value="P-loop_NTPase"/>
</dbReference>
<dbReference type="GO" id="GO:0006777">
    <property type="term" value="P:Mo-molybdopterin cofactor biosynthetic process"/>
    <property type="evidence" value="ECO:0007669"/>
    <property type="project" value="InterPro"/>
</dbReference>
<dbReference type="Proteomes" id="UP000263012">
    <property type="component" value="Chromosome"/>
</dbReference>
<evidence type="ECO:0000313" key="3">
    <source>
        <dbReference type="Proteomes" id="UP000263012"/>
    </source>
</evidence>
<name>A0A343TJ43_9EURY</name>
<accession>A0A343TJ43</accession>
<dbReference type="NCBIfam" id="TIGR00176">
    <property type="entry name" value="mobB"/>
    <property type="match status" value="1"/>
</dbReference>
<keyword evidence="3" id="KW-1185">Reference proteome</keyword>
<dbReference type="RefSeq" id="WP_217563512.1">
    <property type="nucleotide sequence ID" value="NZ_CP025066.1"/>
</dbReference>
<dbReference type="GO" id="GO:0005525">
    <property type="term" value="F:GTP binding"/>
    <property type="evidence" value="ECO:0007669"/>
    <property type="project" value="InterPro"/>
</dbReference>
<protein>
    <submittedName>
        <fullName evidence="2">Molybdopterin-guanine dinucleotide biosynthesis adapter protein</fullName>
    </submittedName>
</protein>
<organism evidence="2 3">
    <name type="scientific">Halalkaliarchaeum desulfuricum</name>
    <dbReference type="NCBI Taxonomy" id="2055893"/>
    <lineage>
        <taxon>Archaea</taxon>
        <taxon>Methanobacteriati</taxon>
        <taxon>Methanobacteriota</taxon>
        <taxon>Stenosarchaea group</taxon>
        <taxon>Halobacteria</taxon>
        <taxon>Halobacteriales</taxon>
        <taxon>Haloferacaceae</taxon>
        <taxon>Halalkaliarchaeum</taxon>
    </lineage>
</organism>
<dbReference type="Pfam" id="PF03205">
    <property type="entry name" value="MobB"/>
    <property type="match status" value="1"/>
</dbReference>
<gene>
    <name evidence="2" type="primary">mobB</name>
    <name evidence="2" type="ORF">AArcSl_1486</name>
</gene>
<dbReference type="OrthoDB" id="9014at2157"/>
<feature type="domain" description="Molybdopterin-guanine dinucleotide biosynthesis protein B (MobB)" evidence="1">
    <location>
        <begin position="13"/>
        <end position="145"/>
    </location>
</feature>
<dbReference type="InterPro" id="IPR052539">
    <property type="entry name" value="MGD_biosynthesis_adapter"/>
</dbReference>
<evidence type="ECO:0000259" key="1">
    <source>
        <dbReference type="Pfam" id="PF03205"/>
    </source>
</evidence>
<dbReference type="InterPro" id="IPR004435">
    <property type="entry name" value="MobB_dom"/>
</dbReference>
<dbReference type="EMBL" id="CP025066">
    <property type="protein sequence ID" value="AUX09115.1"/>
    <property type="molecule type" value="Genomic_DNA"/>
</dbReference>
<sequence>MSSDDPKRGTLTVLQVVGPSDTGKTTLLERLVEQFGERTDGRIATVKAIHHDVEPDTPGEDTHRHRTAGADTAIGITPSLSFRITPGGKGDDDVAALESVLADLERDGYDVALVEGFTAAGLPAVVLGTAGLHEAERERDGRVIAAGETADDVDLEAVLAYLTPR</sequence>